<dbReference type="EMBL" id="JAINUG010000129">
    <property type="protein sequence ID" value="KAJ8394119.1"/>
    <property type="molecule type" value="Genomic_DNA"/>
</dbReference>
<gene>
    <name evidence="2" type="ORF">AAFF_G00049240</name>
</gene>
<evidence type="ECO:0000313" key="2">
    <source>
        <dbReference type="EMBL" id="KAJ8394119.1"/>
    </source>
</evidence>
<keyword evidence="3" id="KW-1185">Reference proteome</keyword>
<protein>
    <submittedName>
        <fullName evidence="2">Uncharacterized protein</fullName>
    </submittedName>
</protein>
<reference evidence="2" key="1">
    <citation type="journal article" date="2023" name="Science">
        <title>Genome structures resolve the early diversification of teleost fishes.</title>
        <authorList>
            <person name="Parey E."/>
            <person name="Louis A."/>
            <person name="Montfort J."/>
            <person name="Bouchez O."/>
            <person name="Roques C."/>
            <person name="Iampietro C."/>
            <person name="Lluch J."/>
            <person name="Castinel A."/>
            <person name="Donnadieu C."/>
            <person name="Desvignes T."/>
            <person name="Floi Bucao C."/>
            <person name="Jouanno E."/>
            <person name="Wen M."/>
            <person name="Mejri S."/>
            <person name="Dirks R."/>
            <person name="Jansen H."/>
            <person name="Henkel C."/>
            <person name="Chen W.J."/>
            <person name="Zahm M."/>
            <person name="Cabau C."/>
            <person name="Klopp C."/>
            <person name="Thompson A.W."/>
            <person name="Robinson-Rechavi M."/>
            <person name="Braasch I."/>
            <person name="Lecointre G."/>
            <person name="Bobe J."/>
            <person name="Postlethwait J.H."/>
            <person name="Berthelot C."/>
            <person name="Roest Crollius H."/>
            <person name="Guiguen Y."/>
        </authorList>
    </citation>
    <scope>NUCLEOTIDE SEQUENCE</scope>
    <source>
        <strain evidence="2">NC1722</strain>
    </source>
</reference>
<feature type="region of interest" description="Disordered" evidence="1">
    <location>
        <begin position="20"/>
        <end position="53"/>
    </location>
</feature>
<accession>A0AAD7S168</accession>
<proteinExistence type="predicted"/>
<dbReference type="Proteomes" id="UP001221898">
    <property type="component" value="Unassembled WGS sequence"/>
</dbReference>
<organism evidence="2 3">
    <name type="scientific">Aldrovandia affinis</name>
    <dbReference type="NCBI Taxonomy" id="143900"/>
    <lineage>
        <taxon>Eukaryota</taxon>
        <taxon>Metazoa</taxon>
        <taxon>Chordata</taxon>
        <taxon>Craniata</taxon>
        <taxon>Vertebrata</taxon>
        <taxon>Euteleostomi</taxon>
        <taxon>Actinopterygii</taxon>
        <taxon>Neopterygii</taxon>
        <taxon>Teleostei</taxon>
        <taxon>Notacanthiformes</taxon>
        <taxon>Halosauridae</taxon>
        <taxon>Aldrovandia</taxon>
    </lineage>
</organism>
<dbReference type="AlphaFoldDB" id="A0AAD7S168"/>
<evidence type="ECO:0000313" key="3">
    <source>
        <dbReference type="Proteomes" id="UP001221898"/>
    </source>
</evidence>
<evidence type="ECO:0000256" key="1">
    <source>
        <dbReference type="SAM" id="MobiDB-lite"/>
    </source>
</evidence>
<name>A0AAD7S168_9TELE</name>
<sequence length="66" mass="6992">MPRRLPPSVEQIKGGAGVASSALALPGSPHPKANAVLSAGPTEERESPDGLRKFKIPRKFFPLDES</sequence>
<comment type="caution">
    <text evidence="2">The sequence shown here is derived from an EMBL/GenBank/DDBJ whole genome shotgun (WGS) entry which is preliminary data.</text>
</comment>
<feature type="compositionally biased region" description="Basic and acidic residues" evidence="1">
    <location>
        <begin position="42"/>
        <end position="52"/>
    </location>
</feature>